<dbReference type="PROSITE" id="PS51318">
    <property type="entry name" value="TAT"/>
    <property type="match status" value="1"/>
</dbReference>
<evidence type="ECO:0000256" key="1">
    <source>
        <dbReference type="ARBA" id="ARBA00022737"/>
    </source>
</evidence>
<evidence type="ECO:0000313" key="6">
    <source>
        <dbReference type="EMBL" id="RHW27446.1"/>
    </source>
</evidence>
<dbReference type="InterPro" id="IPR003961">
    <property type="entry name" value="FN3_dom"/>
</dbReference>
<accession>A0A417Y4E2</accession>
<dbReference type="Gene3D" id="2.60.40.10">
    <property type="entry name" value="Immunoglobulins"/>
    <property type="match status" value="3"/>
</dbReference>
<evidence type="ECO:0000256" key="4">
    <source>
        <dbReference type="SAM" id="MobiDB-lite"/>
    </source>
</evidence>
<keyword evidence="3" id="KW-0624">Polysaccharide degradation</keyword>
<proteinExistence type="predicted"/>
<dbReference type="InterPro" id="IPR006311">
    <property type="entry name" value="TAT_signal"/>
</dbReference>
<keyword evidence="3" id="KW-0119">Carbohydrate metabolism</keyword>
<keyword evidence="1" id="KW-0677">Repeat</keyword>
<evidence type="ECO:0000313" key="7">
    <source>
        <dbReference type="Proteomes" id="UP000283644"/>
    </source>
</evidence>
<keyword evidence="2" id="KW-0378">Hydrolase</keyword>
<dbReference type="PANTHER" id="PTHR13817:SF73">
    <property type="entry name" value="FIBRONECTIN TYPE-III DOMAIN-CONTAINING PROTEIN"/>
    <property type="match status" value="1"/>
</dbReference>
<dbReference type="CDD" id="cd00063">
    <property type="entry name" value="FN3"/>
    <property type="match status" value="3"/>
</dbReference>
<feature type="domain" description="Fibronectin type-III" evidence="5">
    <location>
        <begin position="335"/>
        <end position="428"/>
    </location>
</feature>
<gene>
    <name evidence="6" type="ORF">D0Z08_09885</name>
</gene>
<dbReference type="GO" id="GO:0000272">
    <property type="term" value="P:polysaccharide catabolic process"/>
    <property type="evidence" value="ECO:0007669"/>
    <property type="project" value="UniProtKB-KW"/>
</dbReference>
<dbReference type="PANTHER" id="PTHR13817">
    <property type="entry name" value="TITIN"/>
    <property type="match status" value="1"/>
</dbReference>
<feature type="domain" description="Fibronectin type-III" evidence="5">
    <location>
        <begin position="237"/>
        <end position="329"/>
    </location>
</feature>
<feature type="domain" description="Fibronectin type-III" evidence="5">
    <location>
        <begin position="429"/>
        <end position="518"/>
    </location>
</feature>
<organism evidence="6 7">
    <name type="scientific">Nocardioides immobilis</name>
    <dbReference type="NCBI Taxonomy" id="2049295"/>
    <lineage>
        <taxon>Bacteria</taxon>
        <taxon>Bacillati</taxon>
        <taxon>Actinomycetota</taxon>
        <taxon>Actinomycetes</taxon>
        <taxon>Propionibacteriales</taxon>
        <taxon>Nocardioidaceae</taxon>
        <taxon>Nocardioides</taxon>
    </lineage>
</organism>
<dbReference type="SUPFAM" id="SSF49265">
    <property type="entry name" value="Fibronectin type III"/>
    <property type="match status" value="2"/>
</dbReference>
<keyword evidence="2" id="KW-0326">Glycosidase</keyword>
<dbReference type="InterPro" id="IPR050964">
    <property type="entry name" value="Striated_Muscle_Regulatory"/>
</dbReference>
<dbReference type="PROSITE" id="PS50853">
    <property type="entry name" value="FN3"/>
    <property type="match status" value="3"/>
</dbReference>
<dbReference type="Proteomes" id="UP000283644">
    <property type="component" value="Unassembled WGS sequence"/>
</dbReference>
<feature type="region of interest" description="Disordered" evidence="4">
    <location>
        <begin position="238"/>
        <end position="257"/>
    </location>
</feature>
<name>A0A417Y4E2_9ACTN</name>
<dbReference type="GO" id="GO:0016798">
    <property type="term" value="F:hydrolase activity, acting on glycosyl bonds"/>
    <property type="evidence" value="ECO:0007669"/>
    <property type="project" value="UniProtKB-KW"/>
</dbReference>
<dbReference type="Pfam" id="PF00041">
    <property type="entry name" value="fn3"/>
    <property type="match status" value="3"/>
</dbReference>
<comment type="caution">
    <text evidence="6">The sequence shown here is derived from an EMBL/GenBank/DDBJ whole genome shotgun (WGS) entry which is preliminary data.</text>
</comment>
<keyword evidence="7" id="KW-1185">Reference proteome</keyword>
<dbReference type="OrthoDB" id="3772783at2"/>
<sequence length="518" mass="52982">MSKMPVHPSPKRRFLRRLSPVLLVAAMVAAVVGFTAPPASAVAKWNSGSTKYTTITNCPSIIWGNPYQEFGIGAFVSYWGDQTSNPISPAVGETTYLDTYAMRVGSHCSTPIIYPRFVLPAGVEFDRTQAIKCYYTPPGQAQRQVTHAGECPQWANLSANGYYSNSVSGWGGGWPLPSVNGNNGSAWEFLVPIKATSQVFGAQLTTELGIADGNAGPTLNLTVPFYTGPAPVTAPGAPTNAAATATSPTSARVSFNPPANDGGAAITSYTARCISPSGGATQTANGNASPVHVMGLSPNHTYACDVRANNNVGSGAWSNASGNFTTPPATTAPSAPTNVTATVLTKTSARVGFTLPASNGGSPITEYRAKCVSGDGGTSRAAVGTSSPITVNSLTAGKRYRCTVRATNAVGSTYSTPTPRFLAAVAPTAPRNVVATVASPTSAKVTFGVPADNGGSPVTSYRAKCVSTDGGVAGTSTGTASPLTVTALTTGKRYRCYVGATTAAGTTYSAKTPAFLVQ</sequence>
<protein>
    <recommendedName>
        <fullName evidence="5">Fibronectin type-III domain-containing protein</fullName>
    </recommendedName>
</protein>
<feature type="compositionally biased region" description="Low complexity" evidence="4">
    <location>
        <begin position="238"/>
        <end position="251"/>
    </location>
</feature>
<dbReference type="InterPro" id="IPR036116">
    <property type="entry name" value="FN3_sf"/>
</dbReference>
<dbReference type="RefSeq" id="WP_118925067.1">
    <property type="nucleotide sequence ID" value="NZ_QXGH01000013.1"/>
</dbReference>
<dbReference type="SMART" id="SM00060">
    <property type="entry name" value="FN3"/>
    <property type="match status" value="3"/>
</dbReference>
<evidence type="ECO:0000256" key="3">
    <source>
        <dbReference type="ARBA" id="ARBA00023326"/>
    </source>
</evidence>
<evidence type="ECO:0000256" key="2">
    <source>
        <dbReference type="ARBA" id="ARBA00023295"/>
    </source>
</evidence>
<evidence type="ECO:0000259" key="5">
    <source>
        <dbReference type="PROSITE" id="PS50853"/>
    </source>
</evidence>
<reference evidence="6 7" key="1">
    <citation type="submission" date="2018-09" db="EMBL/GenBank/DDBJ databases">
        <title>Genome sequencing of Nocardioides immobilis CCTCC AB 2017083 for comparison to Nocardioides silvaticus.</title>
        <authorList>
            <person name="Li C."/>
            <person name="Wang G."/>
        </authorList>
    </citation>
    <scope>NUCLEOTIDE SEQUENCE [LARGE SCALE GENOMIC DNA]</scope>
    <source>
        <strain evidence="6 7">CCTCC AB 2017083</strain>
    </source>
</reference>
<dbReference type="InterPro" id="IPR013783">
    <property type="entry name" value="Ig-like_fold"/>
</dbReference>
<dbReference type="EMBL" id="QXGH01000013">
    <property type="protein sequence ID" value="RHW27446.1"/>
    <property type="molecule type" value="Genomic_DNA"/>
</dbReference>
<dbReference type="AlphaFoldDB" id="A0A417Y4E2"/>